<feature type="compositionally biased region" description="Polar residues" evidence="1">
    <location>
        <begin position="53"/>
        <end position="67"/>
    </location>
</feature>
<feature type="region of interest" description="Disordered" evidence="1">
    <location>
        <begin position="1"/>
        <end position="67"/>
    </location>
</feature>
<sequence length="67" mass="7715">MTKENKRQEKIPGEFYSPSSKEKAEESYQPKSDPHYVKPNPPTIRPTIRPSNNKPIFNNSSNSPKNK</sequence>
<dbReference type="Proteomes" id="UP001556040">
    <property type="component" value="Unassembled WGS sequence"/>
</dbReference>
<name>A0ABV3Q773_9BACL</name>
<evidence type="ECO:0000313" key="3">
    <source>
        <dbReference type="Proteomes" id="UP001556040"/>
    </source>
</evidence>
<dbReference type="EMBL" id="JBFMIA010000027">
    <property type="protein sequence ID" value="MEW9503215.1"/>
    <property type="molecule type" value="Genomic_DNA"/>
</dbReference>
<reference evidence="2 3" key="1">
    <citation type="journal article" date="1979" name="Int. J. Syst. Evol. Microbiol.">
        <title>Bacillus globisporus subsp. marinus subsp. nov.</title>
        <authorList>
            <person name="Liu H."/>
        </authorList>
    </citation>
    <scope>NUCLEOTIDE SEQUENCE [LARGE SCALE GENOMIC DNA]</scope>
    <source>
        <strain evidence="2 3">DSM 1297</strain>
    </source>
</reference>
<protein>
    <submittedName>
        <fullName evidence="2">Uncharacterized protein</fullName>
    </submittedName>
</protein>
<evidence type="ECO:0000256" key="1">
    <source>
        <dbReference type="SAM" id="MobiDB-lite"/>
    </source>
</evidence>
<proteinExistence type="predicted"/>
<comment type="caution">
    <text evidence="2">The sequence shown here is derived from an EMBL/GenBank/DDBJ whole genome shotgun (WGS) entry which is preliminary data.</text>
</comment>
<feature type="compositionally biased region" description="Basic and acidic residues" evidence="1">
    <location>
        <begin position="1"/>
        <end position="12"/>
    </location>
</feature>
<gene>
    <name evidence="2" type="ORF">AB1471_15665</name>
</gene>
<accession>A0ABV3Q773</accession>
<feature type="compositionally biased region" description="Basic and acidic residues" evidence="1">
    <location>
        <begin position="20"/>
        <end position="36"/>
    </location>
</feature>
<dbReference type="RefSeq" id="WP_367780704.1">
    <property type="nucleotide sequence ID" value="NZ_JBFMIA010000027.1"/>
</dbReference>
<organism evidence="2 3">
    <name type="scientific">Jeotgalibacillus marinus</name>
    <dbReference type="NCBI Taxonomy" id="86667"/>
    <lineage>
        <taxon>Bacteria</taxon>
        <taxon>Bacillati</taxon>
        <taxon>Bacillota</taxon>
        <taxon>Bacilli</taxon>
        <taxon>Bacillales</taxon>
        <taxon>Caryophanaceae</taxon>
        <taxon>Jeotgalibacillus</taxon>
    </lineage>
</organism>
<keyword evidence="3" id="KW-1185">Reference proteome</keyword>
<evidence type="ECO:0000313" key="2">
    <source>
        <dbReference type="EMBL" id="MEW9503215.1"/>
    </source>
</evidence>